<proteinExistence type="predicted"/>
<gene>
    <name evidence="1" type="ORF">BN869_000012808_1</name>
</gene>
<dbReference type="EMBL" id="CDPU01000074">
    <property type="protein sequence ID" value="CEO56750.1"/>
    <property type="molecule type" value="Genomic_DNA"/>
</dbReference>
<organism evidence="1">
    <name type="scientific">Bionectria ochroleuca</name>
    <name type="common">Gliocladium roseum</name>
    <dbReference type="NCBI Taxonomy" id="29856"/>
    <lineage>
        <taxon>Eukaryota</taxon>
        <taxon>Fungi</taxon>
        <taxon>Dikarya</taxon>
        <taxon>Ascomycota</taxon>
        <taxon>Pezizomycotina</taxon>
        <taxon>Sordariomycetes</taxon>
        <taxon>Hypocreomycetidae</taxon>
        <taxon>Hypocreales</taxon>
        <taxon>Bionectriaceae</taxon>
        <taxon>Clonostachys</taxon>
    </lineage>
</organism>
<sequence length="186" mass="20979">MAHELINPRELLGRNSLLLCRAQLFIKRRLRVPQAWTTTTTMSLQSLPFEILTQIIQPLIPSTWNGLSAESKTAVLKLCTVCRGLNYVVSRCALRKLGAVAMLSLDRRPDRIETIRWLLLTKAKMEYESQGSSLNIFTDVPHLWLLKLTGFLRVSGATGSGWIPFARSLSPLTTRSGCLTSWLRIQ</sequence>
<feature type="non-terminal residue" evidence="1">
    <location>
        <position position="186"/>
    </location>
</feature>
<reference evidence="1" key="1">
    <citation type="submission" date="2015-01" db="EMBL/GenBank/DDBJ databases">
        <authorList>
            <person name="Durling Mikael"/>
        </authorList>
    </citation>
    <scope>NUCLEOTIDE SEQUENCE</scope>
</reference>
<name>A0A0B7KPB8_BIOOC</name>
<evidence type="ECO:0008006" key="2">
    <source>
        <dbReference type="Google" id="ProtNLM"/>
    </source>
</evidence>
<protein>
    <recommendedName>
        <fullName evidence="2">F-box domain-containing protein</fullName>
    </recommendedName>
</protein>
<accession>A0A0B7KPB8</accession>
<dbReference type="AlphaFoldDB" id="A0A0B7KPB8"/>
<evidence type="ECO:0000313" key="1">
    <source>
        <dbReference type="EMBL" id="CEO56750.1"/>
    </source>
</evidence>